<comment type="caution">
    <text evidence="11">The sequence shown here is derived from an EMBL/GenBank/DDBJ whole genome shotgun (WGS) entry which is preliminary data.</text>
</comment>
<name>A0A2S9PNK8_9ACTN</name>
<keyword evidence="11" id="KW-0645">Protease</keyword>
<keyword evidence="9" id="KW-0732">Signal</keyword>
<dbReference type="InterPro" id="IPR000691">
    <property type="entry name" value="Prot_inh_I16_SSI"/>
</dbReference>
<dbReference type="GO" id="GO:0008233">
    <property type="term" value="F:peptidase activity"/>
    <property type="evidence" value="ECO:0007669"/>
    <property type="project" value="UniProtKB-KW"/>
</dbReference>
<evidence type="ECO:0000313" key="12">
    <source>
        <dbReference type="Proteomes" id="UP000239322"/>
    </source>
</evidence>
<evidence type="ECO:0000313" key="11">
    <source>
        <dbReference type="EMBL" id="PRH75995.1"/>
    </source>
</evidence>
<dbReference type="AlphaFoldDB" id="A0A2S9PNK8"/>
<feature type="chain" id="PRO_5015454951" evidence="9">
    <location>
        <begin position="29"/>
        <end position="143"/>
    </location>
</feature>
<protein>
    <submittedName>
        <fullName evidence="11">Alkaline protease</fullName>
    </submittedName>
</protein>
<evidence type="ECO:0000256" key="3">
    <source>
        <dbReference type="ARBA" id="ARBA00011738"/>
    </source>
</evidence>
<proteinExistence type="inferred from homology"/>
<evidence type="ECO:0000256" key="4">
    <source>
        <dbReference type="ARBA" id="ARBA00022525"/>
    </source>
</evidence>
<evidence type="ECO:0000256" key="1">
    <source>
        <dbReference type="ARBA" id="ARBA00004613"/>
    </source>
</evidence>
<dbReference type="RefSeq" id="WP_105871655.1">
    <property type="nucleotide sequence ID" value="NZ_PVLV01000600.1"/>
</dbReference>
<dbReference type="GO" id="GO:0004867">
    <property type="term" value="F:serine-type endopeptidase inhibitor activity"/>
    <property type="evidence" value="ECO:0007669"/>
    <property type="project" value="UniProtKB-KW"/>
</dbReference>
<evidence type="ECO:0000259" key="10">
    <source>
        <dbReference type="Pfam" id="PF00720"/>
    </source>
</evidence>
<organism evidence="11 12">
    <name type="scientific">Streptomyces solincola</name>
    <dbReference type="NCBI Taxonomy" id="2100817"/>
    <lineage>
        <taxon>Bacteria</taxon>
        <taxon>Bacillati</taxon>
        <taxon>Actinomycetota</taxon>
        <taxon>Actinomycetes</taxon>
        <taxon>Kitasatosporales</taxon>
        <taxon>Streptomycetaceae</taxon>
        <taxon>Streptomyces</taxon>
    </lineage>
</organism>
<keyword evidence="5 8" id="KW-0646">Protease inhibitor</keyword>
<evidence type="ECO:0000256" key="8">
    <source>
        <dbReference type="RuleBase" id="RU003471"/>
    </source>
</evidence>
<dbReference type="PRINTS" id="PR00294">
    <property type="entry name" value="SSBTLNINHBTR"/>
</dbReference>
<comment type="subcellular location">
    <subcellularLocation>
        <location evidence="1">Secreted</location>
    </subcellularLocation>
</comment>
<evidence type="ECO:0000256" key="9">
    <source>
        <dbReference type="SAM" id="SignalP"/>
    </source>
</evidence>
<evidence type="ECO:0000256" key="7">
    <source>
        <dbReference type="ARBA" id="ARBA00023157"/>
    </source>
</evidence>
<dbReference type="GO" id="GO:0005576">
    <property type="term" value="C:extracellular region"/>
    <property type="evidence" value="ECO:0007669"/>
    <property type="project" value="UniProtKB-SubCell"/>
</dbReference>
<evidence type="ECO:0000256" key="5">
    <source>
        <dbReference type="ARBA" id="ARBA00022690"/>
    </source>
</evidence>
<dbReference type="Proteomes" id="UP000239322">
    <property type="component" value="Unassembled WGS sequence"/>
</dbReference>
<gene>
    <name evidence="11" type="ORF">C6N75_27980</name>
</gene>
<dbReference type="SUPFAM" id="SSF55399">
    <property type="entry name" value="Subtilisin inhibitor"/>
    <property type="match status" value="1"/>
</dbReference>
<feature type="signal peptide" evidence="9">
    <location>
        <begin position="1"/>
        <end position="28"/>
    </location>
</feature>
<comment type="subunit">
    <text evidence="3">Homodimer.</text>
</comment>
<accession>A0A2S9PNK8</accession>
<dbReference type="Gene3D" id="3.30.350.10">
    <property type="entry name" value="Subtilisin inhibitor-like"/>
    <property type="match status" value="1"/>
</dbReference>
<dbReference type="InterPro" id="IPR023549">
    <property type="entry name" value="Subtilisin_inhibitor"/>
</dbReference>
<keyword evidence="7" id="KW-1015">Disulfide bond</keyword>
<sequence length="143" mass="14672">MRTLLKRVVVSGMAAGLLVPLAATSAAAAPAASGSALYAPTALVLTVAPGEDADRTSPARAVTLSCTPKAGGTHPAPRAACAELDSVQGQFDRLGEDDGRPCVKIWDPVVVTAQGTWQGARVDFERTYGNTCELQAEGAVFAF</sequence>
<keyword evidence="12" id="KW-1185">Reference proteome</keyword>
<dbReference type="Pfam" id="PF00720">
    <property type="entry name" value="SSI"/>
    <property type="match status" value="1"/>
</dbReference>
<dbReference type="OrthoDB" id="3542626at2"/>
<keyword evidence="6 8" id="KW-0722">Serine protease inhibitor</keyword>
<dbReference type="InterPro" id="IPR020054">
    <property type="entry name" value="Prot_inh_SSI_I16_CS"/>
</dbReference>
<dbReference type="GO" id="GO:0006508">
    <property type="term" value="P:proteolysis"/>
    <property type="evidence" value="ECO:0007669"/>
    <property type="project" value="UniProtKB-KW"/>
</dbReference>
<evidence type="ECO:0000256" key="6">
    <source>
        <dbReference type="ARBA" id="ARBA00022900"/>
    </source>
</evidence>
<keyword evidence="4" id="KW-0964">Secreted</keyword>
<keyword evidence="11" id="KW-0378">Hydrolase</keyword>
<dbReference type="PROSITE" id="PS00999">
    <property type="entry name" value="SSI"/>
    <property type="match status" value="1"/>
</dbReference>
<reference evidence="11 12" key="1">
    <citation type="submission" date="2018-03" db="EMBL/GenBank/DDBJ databases">
        <title>Novel Streptomyces sp. from soil.</title>
        <authorList>
            <person name="Tan G.Y.A."/>
            <person name="Lee Z.Y."/>
        </authorList>
    </citation>
    <scope>NUCLEOTIDE SEQUENCE [LARGE SCALE GENOMIC DNA]</scope>
    <source>
        <strain evidence="11 12">ST5x</strain>
    </source>
</reference>
<dbReference type="EMBL" id="PVLV01000600">
    <property type="protein sequence ID" value="PRH75995.1"/>
    <property type="molecule type" value="Genomic_DNA"/>
</dbReference>
<comment type="similarity">
    <text evidence="2 8">Belongs to the protease inhibitor I16 (SSI) family.</text>
</comment>
<evidence type="ECO:0000256" key="2">
    <source>
        <dbReference type="ARBA" id="ARBA00010472"/>
    </source>
</evidence>
<feature type="domain" description="Subtilisin inhibitor" evidence="10">
    <location>
        <begin position="39"/>
        <end position="130"/>
    </location>
</feature>
<dbReference type="InterPro" id="IPR036819">
    <property type="entry name" value="Subtilisin_inhibitor-like_sf"/>
</dbReference>